<comment type="caution">
    <text evidence="8">The sequence shown here is derived from an EMBL/GenBank/DDBJ whole genome shotgun (WGS) entry which is preliminary data.</text>
</comment>
<dbReference type="OrthoDB" id="88at2759"/>
<dbReference type="SUPFAM" id="SSF52833">
    <property type="entry name" value="Thioredoxin-like"/>
    <property type="match status" value="1"/>
</dbReference>
<evidence type="ECO:0000256" key="2">
    <source>
        <dbReference type="ARBA" id="ARBA00006073"/>
    </source>
</evidence>
<dbReference type="Proteomes" id="UP000789342">
    <property type="component" value="Unassembled WGS sequence"/>
</dbReference>
<dbReference type="Gene3D" id="3.40.30.10">
    <property type="entry name" value="Glutaredoxin"/>
    <property type="match status" value="1"/>
</dbReference>
<evidence type="ECO:0000256" key="6">
    <source>
        <dbReference type="ARBA" id="ARBA00035188"/>
    </source>
</evidence>
<dbReference type="GO" id="GO:0032543">
    <property type="term" value="P:mitochondrial translation"/>
    <property type="evidence" value="ECO:0007669"/>
    <property type="project" value="InterPro"/>
</dbReference>
<dbReference type="EMBL" id="CAJVPV010007242">
    <property type="protein sequence ID" value="CAG8616617.1"/>
    <property type="molecule type" value="Genomic_DNA"/>
</dbReference>
<name>A0A9N9CY60_9GLOM</name>
<proteinExistence type="inferred from homology"/>
<organism evidence="8 9">
    <name type="scientific">Acaulospora morrowiae</name>
    <dbReference type="NCBI Taxonomy" id="94023"/>
    <lineage>
        <taxon>Eukaryota</taxon>
        <taxon>Fungi</taxon>
        <taxon>Fungi incertae sedis</taxon>
        <taxon>Mucoromycota</taxon>
        <taxon>Glomeromycotina</taxon>
        <taxon>Glomeromycetes</taxon>
        <taxon>Diversisporales</taxon>
        <taxon>Acaulosporaceae</taxon>
        <taxon>Acaulospora</taxon>
    </lineage>
</organism>
<keyword evidence="9" id="KW-1185">Reference proteome</keyword>
<evidence type="ECO:0000256" key="1">
    <source>
        <dbReference type="ARBA" id="ARBA00004173"/>
    </source>
</evidence>
<protein>
    <recommendedName>
        <fullName evidence="6">Large ribosomal subunit protein mL43</fullName>
    </recommendedName>
</protein>
<comment type="subcellular location">
    <subcellularLocation>
        <location evidence="1">Mitochondrion</location>
    </subcellularLocation>
</comment>
<dbReference type="SMART" id="SM00916">
    <property type="entry name" value="L51_S25_CI-B8"/>
    <property type="match status" value="1"/>
</dbReference>
<dbReference type="InterPro" id="IPR039927">
    <property type="entry name" value="Ribosomal_mL43"/>
</dbReference>
<comment type="similarity">
    <text evidence="2">Belongs to the mitochondrion-specific ribosomal protein mL43 family.</text>
</comment>
<dbReference type="PANTHER" id="PTHR21396:SF2">
    <property type="entry name" value="LARGE RIBOSOMAL SUBUNIT PROTEIN ML43"/>
    <property type="match status" value="1"/>
</dbReference>
<evidence type="ECO:0000256" key="5">
    <source>
        <dbReference type="ARBA" id="ARBA00023274"/>
    </source>
</evidence>
<dbReference type="InterPro" id="IPR036249">
    <property type="entry name" value="Thioredoxin-like_sf"/>
</dbReference>
<evidence type="ECO:0000313" key="8">
    <source>
        <dbReference type="EMBL" id="CAG8616617.1"/>
    </source>
</evidence>
<reference evidence="8" key="1">
    <citation type="submission" date="2021-06" db="EMBL/GenBank/DDBJ databases">
        <authorList>
            <person name="Kallberg Y."/>
            <person name="Tangrot J."/>
            <person name="Rosling A."/>
        </authorList>
    </citation>
    <scope>NUCLEOTIDE SEQUENCE</scope>
    <source>
        <strain evidence="8">CL551</strain>
    </source>
</reference>
<feature type="domain" description="Ribosomal protein/NADH dehydrogenase" evidence="7">
    <location>
        <begin position="34"/>
        <end position="107"/>
    </location>
</feature>
<evidence type="ECO:0000256" key="3">
    <source>
        <dbReference type="ARBA" id="ARBA00022980"/>
    </source>
</evidence>
<dbReference type="AlphaFoldDB" id="A0A9N9CY60"/>
<evidence type="ECO:0000313" key="9">
    <source>
        <dbReference type="Proteomes" id="UP000789342"/>
    </source>
</evidence>
<dbReference type="GO" id="GO:0005762">
    <property type="term" value="C:mitochondrial large ribosomal subunit"/>
    <property type="evidence" value="ECO:0007669"/>
    <property type="project" value="TreeGrafter"/>
</dbReference>
<keyword evidence="4" id="KW-0496">Mitochondrion</keyword>
<dbReference type="InterPro" id="IPR007741">
    <property type="entry name" value="Ribosomal_mL43/mS25/NADH_DH"/>
</dbReference>
<accession>A0A9N9CY60</accession>
<dbReference type="Pfam" id="PF05047">
    <property type="entry name" value="L51_S25_CI-B8"/>
    <property type="match status" value="1"/>
</dbReference>
<dbReference type="GO" id="GO:0003735">
    <property type="term" value="F:structural constituent of ribosome"/>
    <property type="evidence" value="ECO:0007669"/>
    <property type="project" value="InterPro"/>
</dbReference>
<dbReference type="PANTHER" id="PTHR21396">
    <property type="entry name" value="39S RIBOSOMAL PROTEIN L43"/>
    <property type="match status" value="1"/>
</dbReference>
<keyword evidence="5" id="KW-0687">Ribonucleoprotein</keyword>
<keyword evidence="3" id="KW-0689">Ribosomal protein</keyword>
<evidence type="ECO:0000256" key="4">
    <source>
        <dbReference type="ARBA" id="ARBA00023128"/>
    </source>
</evidence>
<evidence type="ECO:0000259" key="7">
    <source>
        <dbReference type="SMART" id="SM00916"/>
    </source>
</evidence>
<gene>
    <name evidence="8" type="ORF">AMORRO_LOCUS8473</name>
</gene>
<sequence length="140" mass="16133">MNKIHKAKHIISRPKNGVSGFIFQCRKIEFNYCERSGSSRGMIEYLKSRLISFAKKNPQIEIIVTPRPSKHPLIRGTYLNGFQKDICVRNKEPKDISEVVQLIRDHTGYKAKGRFKKPVISTTPSVRGIWSPFNTRPHVI</sequence>